<comment type="caution">
    <text evidence="1">The sequence shown here is derived from an EMBL/GenBank/DDBJ whole genome shotgun (WGS) entry which is preliminary data.</text>
</comment>
<dbReference type="EMBL" id="CAXAMN010001947">
    <property type="protein sequence ID" value="CAK8997005.1"/>
    <property type="molecule type" value="Genomic_DNA"/>
</dbReference>
<organism evidence="1 2">
    <name type="scientific">Durusdinium trenchii</name>
    <dbReference type="NCBI Taxonomy" id="1381693"/>
    <lineage>
        <taxon>Eukaryota</taxon>
        <taxon>Sar</taxon>
        <taxon>Alveolata</taxon>
        <taxon>Dinophyceae</taxon>
        <taxon>Suessiales</taxon>
        <taxon>Symbiodiniaceae</taxon>
        <taxon>Durusdinium</taxon>
    </lineage>
</organism>
<name>A0ABP0I352_9DINO</name>
<keyword evidence="2" id="KW-1185">Reference proteome</keyword>
<protein>
    <recommendedName>
        <fullName evidence="3">Ribosome association toxin RatA</fullName>
    </recommendedName>
</protein>
<sequence length="298" mass="33717">MLSYKKDSFRFGTRTPKRGETGAMAFSSIFTQASHALHLFRRPRGIRRWPLRLCAFLLLASTALQDAPSLPLPGFSATIDLPTRPPPRAPGLRRDPHPTAMDVGEELTVSYASFDHQTLEHLSVDLATIFEGPWTEDSLLAKSLERSGATHLRVGWQQGLRQMTFMMDMKVPWHHVETVEAWSGKVVSGVDVSSSEMRINSTVRSLRSTNHSWMLEISFDMDAPVLERLRPKLLIQLEPRAQGLEVWTGGLLEWKAHCHFLIRRPMEHGFFLGLARLSRAVLEELRTLADPAKQRFGS</sequence>
<accession>A0ABP0I352</accession>
<evidence type="ECO:0000313" key="2">
    <source>
        <dbReference type="Proteomes" id="UP001642484"/>
    </source>
</evidence>
<dbReference type="Proteomes" id="UP001642484">
    <property type="component" value="Unassembled WGS sequence"/>
</dbReference>
<reference evidence="1 2" key="1">
    <citation type="submission" date="2024-02" db="EMBL/GenBank/DDBJ databases">
        <authorList>
            <person name="Chen Y."/>
            <person name="Shah S."/>
            <person name="Dougan E. K."/>
            <person name="Thang M."/>
            <person name="Chan C."/>
        </authorList>
    </citation>
    <scope>NUCLEOTIDE SEQUENCE [LARGE SCALE GENOMIC DNA]</scope>
</reference>
<evidence type="ECO:0008006" key="3">
    <source>
        <dbReference type="Google" id="ProtNLM"/>
    </source>
</evidence>
<proteinExistence type="predicted"/>
<evidence type="ECO:0000313" key="1">
    <source>
        <dbReference type="EMBL" id="CAK8997005.1"/>
    </source>
</evidence>
<gene>
    <name evidence="1" type="ORF">CCMP2556_LOCUS4685</name>
</gene>